<dbReference type="AlphaFoldDB" id="A0A4R8XIJ6"/>
<reference evidence="1 2" key="1">
    <citation type="submission" date="2019-03" db="EMBL/GenBank/DDBJ databases">
        <title>Genomics of glacier-inhabiting Cryobacterium strains.</title>
        <authorList>
            <person name="Liu Q."/>
            <person name="Xin Y.-H."/>
        </authorList>
    </citation>
    <scope>NUCLEOTIDE SEQUENCE [LARGE SCALE GENOMIC DNA]</scope>
    <source>
        <strain evidence="1 2">TMT2-48-2</strain>
    </source>
</reference>
<evidence type="ECO:0000313" key="1">
    <source>
        <dbReference type="EMBL" id="TFC75811.1"/>
    </source>
</evidence>
<sequence>MKIASDETHRSLAYLVATVRYGKPMPVELFEAYASAPDPAEARYRTVGGIAEMVTNQWISVMGVTGTRELASPAESASAYLDRVGWAEIVDGMISPTALGSVVLQALNAPTVDVSNEDPLTVVIDPADPLAYAKVFGLIVSRDAGLLVDPYLRLPEFYELLDIQAVTRILLSNNGVTTKRPIIATALAAINGRVEVRFVEEKLLHDRFFIPDQGDVLVFGSSLNSLTRRPGVVTPLADVAASGAIRDAYKKLWMSGTPIEPSEARKASE</sequence>
<dbReference type="OrthoDB" id="5114638at2"/>
<gene>
    <name evidence="1" type="ORF">E3T23_14790</name>
</gene>
<evidence type="ECO:0000313" key="2">
    <source>
        <dbReference type="Proteomes" id="UP000298433"/>
    </source>
</evidence>
<name>A0A4R8XIJ6_9MICO</name>
<dbReference type="RefSeq" id="WP_134371295.1">
    <property type="nucleotide sequence ID" value="NZ_SOGN01000071.1"/>
</dbReference>
<protein>
    <submittedName>
        <fullName evidence="1">Uncharacterized protein</fullName>
    </submittedName>
</protein>
<dbReference type="EMBL" id="SOGN01000071">
    <property type="protein sequence ID" value="TFC75811.1"/>
    <property type="molecule type" value="Genomic_DNA"/>
</dbReference>
<keyword evidence="2" id="KW-1185">Reference proteome</keyword>
<organism evidence="1 2">
    <name type="scientific">Cryobacterium cheniae</name>
    <dbReference type="NCBI Taxonomy" id="1259262"/>
    <lineage>
        <taxon>Bacteria</taxon>
        <taxon>Bacillati</taxon>
        <taxon>Actinomycetota</taxon>
        <taxon>Actinomycetes</taxon>
        <taxon>Micrococcales</taxon>
        <taxon>Microbacteriaceae</taxon>
        <taxon>Cryobacterium</taxon>
    </lineage>
</organism>
<accession>A0A4R8XIJ6</accession>
<dbReference type="Proteomes" id="UP000298433">
    <property type="component" value="Unassembled WGS sequence"/>
</dbReference>
<proteinExistence type="predicted"/>
<comment type="caution">
    <text evidence="1">The sequence shown here is derived from an EMBL/GenBank/DDBJ whole genome shotgun (WGS) entry which is preliminary data.</text>
</comment>